<organism evidence="2 3">
    <name type="scientific">Streptomyces mutabilis</name>
    <dbReference type="NCBI Taxonomy" id="67332"/>
    <lineage>
        <taxon>Bacteria</taxon>
        <taxon>Bacillati</taxon>
        <taxon>Actinomycetota</taxon>
        <taxon>Actinomycetes</taxon>
        <taxon>Kitasatosporales</taxon>
        <taxon>Streptomycetaceae</taxon>
        <taxon>Streptomyces</taxon>
    </lineage>
</organism>
<accession>A0A086N0J2</accession>
<proteinExistence type="predicted"/>
<gene>
    <name evidence="2" type="ORF">FM21_00335</name>
</gene>
<name>A0A086N0J2_9ACTN</name>
<reference evidence="2 3" key="1">
    <citation type="submission" date="2014-05" db="EMBL/GenBank/DDBJ databases">
        <title>Complete genome sequence of the Streptomyces mutabilis TRM45540.</title>
        <authorList>
            <person name="Luo X."/>
            <person name="Zhang L."/>
        </authorList>
    </citation>
    <scope>NUCLEOTIDE SEQUENCE [LARGE SCALE GENOMIC DNA]</scope>
    <source>
        <strain evidence="2 3">TRM45540</strain>
    </source>
</reference>
<dbReference type="STRING" id="1915400.FM21_00335"/>
<keyword evidence="1" id="KW-0472">Membrane</keyword>
<dbReference type="HOGENOM" id="CLU_054762_1_0_11"/>
<sequence>MRDTTVAVRTTAVVWTVGVTAVLAGMPLMVRKRLPDPLATHWGSGSGVPDGSMPLWAASLFPSLIWLVMAGLTLGVLLRGRSTPHHPWTAATLLPTGIVLAGAQAALVRANLDRADWHEARQPTGWIVAILVAAVVAGVGAWFVTTRRSADTAAAGAHVSGAPALDIPDGRRVAWFSRTANPWLRLVAAVTGLVAAGVLVAVVGGLADPGGLWAAFAGCAVASLSCALFSSVQARVSERGLEVSFGPLGWPARRWAPGDIDAARAEVRGPAQVGGWGYRVSGLGTTVMLRAGECLVIRPRGRRTDFAVSVDDAERGAALLNAVRAGRAS</sequence>
<keyword evidence="1" id="KW-1133">Transmembrane helix</keyword>
<dbReference type="RefSeq" id="WP_043371398.1">
    <property type="nucleotide sequence ID" value="NZ_KN039946.1"/>
</dbReference>
<evidence type="ECO:0000313" key="3">
    <source>
        <dbReference type="Proteomes" id="UP000029095"/>
    </source>
</evidence>
<dbReference type="AlphaFoldDB" id="A0A086N0J2"/>
<keyword evidence="1" id="KW-0812">Transmembrane</keyword>
<feature type="transmembrane region" description="Helical" evidence="1">
    <location>
        <begin position="55"/>
        <end position="78"/>
    </location>
</feature>
<feature type="transmembrane region" description="Helical" evidence="1">
    <location>
        <begin position="90"/>
        <end position="112"/>
    </location>
</feature>
<dbReference type="EMBL" id="JNFQ01000001">
    <property type="protein sequence ID" value="KFG74660.1"/>
    <property type="molecule type" value="Genomic_DNA"/>
</dbReference>
<feature type="transmembrane region" description="Helical" evidence="1">
    <location>
        <begin position="212"/>
        <end position="232"/>
    </location>
</feature>
<comment type="caution">
    <text evidence="2">The sequence shown here is derived from an EMBL/GenBank/DDBJ whole genome shotgun (WGS) entry which is preliminary data.</text>
</comment>
<evidence type="ECO:0000313" key="2">
    <source>
        <dbReference type="EMBL" id="KFG74660.1"/>
    </source>
</evidence>
<evidence type="ECO:0000256" key="1">
    <source>
        <dbReference type="SAM" id="Phobius"/>
    </source>
</evidence>
<feature type="transmembrane region" description="Helical" evidence="1">
    <location>
        <begin position="186"/>
        <end position="206"/>
    </location>
</feature>
<feature type="transmembrane region" description="Helical" evidence="1">
    <location>
        <begin position="124"/>
        <end position="144"/>
    </location>
</feature>
<protein>
    <recommendedName>
        <fullName evidence="4">DUF1648 domain-containing protein</fullName>
    </recommendedName>
</protein>
<keyword evidence="3" id="KW-1185">Reference proteome</keyword>
<dbReference type="Proteomes" id="UP000029095">
    <property type="component" value="Unassembled WGS sequence"/>
</dbReference>
<evidence type="ECO:0008006" key="4">
    <source>
        <dbReference type="Google" id="ProtNLM"/>
    </source>
</evidence>
<feature type="transmembrane region" description="Helical" evidence="1">
    <location>
        <begin position="12"/>
        <end position="30"/>
    </location>
</feature>